<dbReference type="GO" id="GO:0005524">
    <property type="term" value="F:ATP binding"/>
    <property type="evidence" value="ECO:0007669"/>
    <property type="project" value="UniProtKB-KW"/>
</dbReference>
<feature type="signal peptide" evidence="6">
    <location>
        <begin position="1"/>
        <end position="22"/>
    </location>
</feature>
<keyword evidence="2" id="KW-0808">Transferase</keyword>
<dbReference type="SUPFAM" id="SSF56112">
    <property type="entry name" value="Protein kinase-like (PK-like)"/>
    <property type="match status" value="1"/>
</dbReference>
<keyword evidence="4" id="KW-0418">Kinase</keyword>
<evidence type="ECO:0000256" key="5">
    <source>
        <dbReference type="ARBA" id="ARBA00022840"/>
    </source>
</evidence>
<dbReference type="GO" id="GO:0005634">
    <property type="term" value="C:nucleus"/>
    <property type="evidence" value="ECO:0007669"/>
    <property type="project" value="TreeGrafter"/>
</dbReference>
<dbReference type="GO" id="GO:0005737">
    <property type="term" value="C:cytoplasm"/>
    <property type="evidence" value="ECO:0007669"/>
    <property type="project" value="TreeGrafter"/>
</dbReference>
<name>A0A022VZA4_TRIRU</name>
<dbReference type="GO" id="GO:0004674">
    <property type="term" value="F:protein serine/threonine kinase activity"/>
    <property type="evidence" value="ECO:0007669"/>
    <property type="project" value="UniProtKB-KW"/>
</dbReference>
<evidence type="ECO:0000256" key="4">
    <source>
        <dbReference type="ARBA" id="ARBA00022777"/>
    </source>
</evidence>
<proteinExistence type="predicted"/>
<dbReference type="GO" id="GO:0004713">
    <property type="term" value="F:protein tyrosine kinase activity"/>
    <property type="evidence" value="ECO:0007669"/>
    <property type="project" value="TreeGrafter"/>
</dbReference>
<keyword evidence="5" id="KW-0067">ATP-binding</keyword>
<evidence type="ECO:0008006" key="8">
    <source>
        <dbReference type="Google" id="ProtNLM"/>
    </source>
</evidence>
<reference evidence="7" key="1">
    <citation type="submission" date="2014-02" db="EMBL/GenBank/DDBJ databases">
        <title>The Genome Sequence of Trichophyton rubrum (morphotype fischeri) CBS 288.86.</title>
        <authorList>
            <consortium name="The Broad Institute Genomics Platform"/>
            <person name="Cuomo C.A."/>
            <person name="White T.C."/>
            <person name="Graser Y."/>
            <person name="Martinez-Rossi N."/>
            <person name="Heitman J."/>
            <person name="Young S.K."/>
            <person name="Zeng Q."/>
            <person name="Gargeya S."/>
            <person name="Abouelleil A."/>
            <person name="Alvarado L."/>
            <person name="Chapman S.B."/>
            <person name="Gainer-Dewar J."/>
            <person name="Goldberg J."/>
            <person name="Griggs A."/>
            <person name="Gujja S."/>
            <person name="Hansen M."/>
            <person name="Howarth C."/>
            <person name="Imamovic A."/>
            <person name="Larimer J."/>
            <person name="Martinez D."/>
            <person name="Murphy C."/>
            <person name="Pearson M.D."/>
            <person name="Persinoti G."/>
            <person name="Poon T."/>
            <person name="Priest M."/>
            <person name="Roberts A.D."/>
            <person name="Saif S."/>
            <person name="Shea T.D."/>
            <person name="Sykes S.N."/>
            <person name="Wortman J."/>
            <person name="Nusbaum C."/>
            <person name="Birren B."/>
        </authorList>
    </citation>
    <scope>NUCLEOTIDE SEQUENCE [LARGE SCALE GENOMIC DNA]</scope>
    <source>
        <strain evidence="7">CBS 288.86</strain>
    </source>
</reference>
<dbReference type="HOGENOM" id="CLU_1994259_0_0_1"/>
<sequence>MWSLGCIVVELFLGLPLFPGSSEYNQIARITEMLGLPPVWMLENGKQAGEFFEKTQDEFGRQSFRLKSMEQYSREHNTKEQPSKKYFQATTLPEIIRSYAMPRKNMKQAEIDRGMCIAPACCGEL</sequence>
<dbReference type="Proteomes" id="UP000023758">
    <property type="component" value="Unassembled WGS sequence"/>
</dbReference>
<dbReference type="EMBL" id="KK207872">
    <property type="protein sequence ID" value="EZF51259.1"/>
    <property type="molecule type" value="Genomic_DNA"/>
</dbReference>
<dbReference type="PANTHER" id="PTHR24058:SF17">
    <property type="entry name" value="HOMEODOMAIN INTERACTING PROTEIN KINASE, ISOFORM D"/>
    <property type="match status" value="1"/>
</dbReference>
<gene>
    <name evidence="7" type="ORF">H103_05472</name>
</gene>
<dbReference type="InterPro" id="IPR050494">
    <property type="entry name" value="Ser_Thr_dual-spec_kinase"/>
</dbReference>
<dbReference type="Gene3D" id="1.10.510.10">
    <property type="entry name" value="Transferase(Phosphotransferase) domain 1"/>
    <property type="match status" value="1"/>
</dbReference>
<dbReference type="AlphaFoldDB" id="A0A022VZA4"/>
<evidence type="ECO:0000256" key="2">
    <source>
        <dbReference type="ARBA" id="ARBA00022679"/>
    </source>
</evidence>
<accession>A0A022VZA4</accession>
<protein>
    <recommendedName>
        <fullName evidence="8">Protein kinase domain-containing protein</fullName>
    </recommendedName>
</protein>
<evidence type="ECO:0000256" key="3">
    <source>
        <dbReference type="ARBA" id="ARBA00022741"/>
    </source>
</evidence>
<evidence type="ECO:0000313" key="7">
    <source>
        <dbReference type="EMBL" id="EZF51259.1"/>
    </source>
</evidence>
<organism evidence="7">
    <name type="scientific">Trichophyton rubrum CBS 288.86</name>
    <dbReference type="NCBI Taxonomy" id="1215330"/>
    <lineage>
        <taxon>Eukaryota</taxon>
        <taxon>Fungi</taxon>
        <taxon>Dikarya</taxon>
        <taxon>Ascomycota</taxon>
        <taxon>Pezizomycotina</taxon>
        <taxon>Eurotiomycetes</taxon>
        <taxon>Eurotiomycetidae</taxon>
        <taxon>Onygenales</taxon>
        <taxon>Arthrodermataceae</taxon>
        <taxon>Trichophyton</taxon>
    </lineage>
</organism>
<evidence type="ECO:0000256" key="1">
    <source>
        <dbReference type="ARBA" id="ARBA00022527"/>
    </source>
</evidence>
<keyword evidence="1" id="KW-0723">Serine/threonine-protein kinase</keyword>
<dbReference type="PANTHER" id="PTHR24058">
    <property type="entry name" value="DUAL SPECIFICITY PROTEIN KINASE"/>
    <property type="match status" value="1"/>
</dbReference>
<dbReference type="InterPro" id="IPR011009">
    <property type="entry name" value="Kinase-like_dom_sf"/>
</dbReference>
<keyword evidence="6" id="KW-0732">Signal</keyword>
<evidence type="ECO:0000256" key="6">
    <source>
        <dbReference type="SAM" id="SignalP"/>
    </source>
</evidence>
<keyword evidence="3" id="KW-0547">Nucleotide-binding</keyword>
<feature type="chain" id="PRO_5001511127" description="Protein kinase domain-containing protein" evidence="6">
    <location>
        <begin position="23"/>
        <end position="125"/>
    </location>
</feature>